<dbReference type="GeneID" id="80513317"/>
<protein>
    <recommendedName>
        <fullName evidence="3">Papain-like cysteine peptidase</fullName>
    </recommendedName>
</protein>
<dbReference type="KEGG" id="vg:80513317"/>
<dbReference type="Pfam" id="PF08795">
    <property type="entry name" value="DUF1796"/>
    <property type="match status" value="1"/>
</dbReference>
<evidence type="ECO:0000313" key="1">
    <source>
        <dbReference type="EMBL" id="ANB50955.1"/>
    </source>
</evidence>
<organism evidence="1 2">
    <name type="scientific">Powai lake megavirus</name>
    <dbReference type="NCBI Taxonomy" id="1842663"/>
    <lineage>
        <taxon>Viruses</taxon>
        <taxon>Varidnaviria</taxon>
        <taxon>Bamfordvirae</taxon>
        <taxon>Nucleocytoviricota</taxon>
        <taxon>Megaviricetes</taxon>
        <taxon>Imitervirales</taxon>
        <taxon>Mimiviridae</taxon>
        <taxon>Megamimivirinae</taxon>
        <taxon>Megavirus</taxon>
        <taxon>Megavirus powaiense</taxon>
    </lineage>
</organism>
<keyword evidence="2" id="KW-1185">Reference proteome</keyword>
<evidence type="ECO:0008006" key="3">
    <source>
        <dbReference type="Google" id="ProtNLM"/>
    </source>
</evidence>
<reference evidence="1 2" key="1">
    <citation type="journal article" date="2016" name="Genome Announc.">
        <title>Complete Genome Sequence of a New Megavirus Family Member Isolated from an Inland Water Lake for the First Time in India.</title>
        <authorList>
            <person name="Chatterjee A."/>
            <person name="Ali F."/>
            <person name="Bange D."/>
            <person name="Kondabagil K."/>
        </authorList>
    </citation>
    <scope>NUCLEOTIDE SEQUENCE [LARGE SCALE GENOMIC DNA]</scope>
    <source>
        <strain evidence="1">1</strain>
    </source>
</reference>
<evidence type="ECO:0000313" key="2">
    <source>
        <dbReference type="Proteomes" id="UP000241365"/>
    </source>
</evidence>
<dbReference type="InterPro" id="IPR014903">
    <property type="entry name" value="DUF1796"/>
</dbReference>
<sequence>MSTKICAENNNLEIISLGSNCATKFSIRAFHSQQPTYPFDWIISNDLDDIIKFINTEDYSKFIDFTNYKKCLLNYSKNYTEDEKKLFNNMNHNDIIDLVTKCNTENFSSNAILLGLKKNIIDTLNKIKININIDDTTNKFFTGLVIGMVYNKTRLLHDHHINISWNEVKDKYCRRFDRFIELKKIDKTILFVRYVSDMDDNIDELIKCLDNNFSIYYLLLIYHDPNGSENVDKFIPVTNRCFNCTAKLISSRHPYYRNIFSKFINEIINK</sequence>
<name>A0A167RPA9_9VIRU</name>
<dbReference type="Proteomes" id="UP000241365">
    <property type="component" value="Segment"/>
</dbReference>
<accession>A0A167RPA9</accession>
<proteinExistence type="predicted"/>
<dbReference type="RefSeq" id="YP_010776706.1">
    <property type="nucleotide sequence ID" value="NC_075034.1"/>
</dbReference>
<dbReference type="EMBL" id="KU877344">
    <property type="protein sequence ID" value="ANB50955.1"/>
    <property type="molecule type" value="Genomic_DNA"/>
</dbReference>